<keyword evidence="2" id="KW-1185">Reference proteome</keyword>
<accession>A0ABR1DS28</accession>
<comment type="caution">
    <text evidence="1">The sequence shown here is derived from an EMBL/GenBank/DDBJ whole genome shotgun (WGS) entry which is preliminary data.</text>
</comment>
<dbReference type="EMBL" id="JAVFWL010000005">
    <property type="protein sequence ID" value="KAK6753222.1"/>
    <property type="molecule type" value="Genomic_DNA"/>
</dbReference>
<name>A0ABR1DS28_NECAM</name>
<protein>
    <submittedName>
        <fullName evidence="1">Uncharacterized protein</fullName>
    </submittedName>
</protein>
<dbReference type="Proteomes" id="UP001303046">
    <property type="component" value="Unassembled WGS sequence"/>
</dbReference>
<evidence type="ECO:0000313" key="2">
    <source>
        <dbReference type="Proteomes" id="UP001303046"/>
    </source>
</evidence>
<sequence length="133" mass="15310">MRAKFEFIPFDDLGGEQREVSGEIRSTTTMCECERRPPDRLVERILRSLSGSSWKKPPGRKRKFWTDVVKEDLTTLGVDTQFMADVKFRSISNSDEWIASGHSLAEDREGWAELCSRTTHLGEDAGILLRRKY</sequence>
<reference evidence="1 2" key="1">
    <citation type="submission" date="2023-08" db="EMBL/GenBank/DDBJ databases">
        <title>A Necator americanus chromosomal reference genome.</title>
        <authorList>
            <person name="Ilik V."/>
            <person name="Petrzelkova K.J."/>
            <person name="Pardy F."/>
            <person name="Fuh T."/>
            <person name="Niatou-Singa F.S."/>
            <person name="Gouil Q."/>
            <person name="Baker L."/>
            <person name="Ritchie M.E."/>
            <person name="Jex A.R."/>
            <person name="Gazzola D."/>
            <person name="Li H."/>
            <person name="Toshio Fujiwara R."/>
            <person name="Zhan B."/>
            <person name="Aroian R.V."/>
            <person name="Pafco B."/>
            <person name="Schwarz E.M."/>
        </authorList>
    </citation>
    <scope>NUCLEOTIDE SEQUENCE [LARGE SCALE GENOMIC DNA]</scope>
    <source>
        <strain evidence="1 2">Aroian</strain>
        <tissue evidence="1">Whole animal</tissue>
    </source>
</reference>
<evidence type="ECO:0000313" key="1">
    <source>
        <dbReference type="EMBL" id="KAK6753222.1"/>
    </source>
</evidence>
<proteinExistence type="predicted"/>
<gene>
    <name evidence="1" type="primary">Necator_chrV.g17465</name>
    <name evidence="1" type="ORF">RB195_012675</name>
</gene>
<organism evidence="1 2">
    <name type="scientific">Necator americanus</name>
    <name type="common">Human hookworm</name>
    <dbReference type="NCBI Taxonomy" id="51031"/>
    <lineage>
        <taxon>Eukaryota</taxon>
        <taxon>Metazoa</taxon>
        <taxon>Ecdysozoa</taxon>
        <taxon>Nematoda</taxon>
        <taxon>Chromadorea</taxon>
        <taxon>Rhabditida</taxon>
        <taxon>Rhabditina</taxon>
        <taxon>Rhabditomorpha</taxon>
        <taxon>Strongyloidea</taxon>
        <taxon>Ancylostomatidae</taxon>
        <taxon>Bunostominae</taxon>
        <taxon>Necator</taxon>
    </lineage>
</organism>